<feature type="transmembrane region" description="Helical" evidence="7">
    <location>
        <begin position="66"/>
        <end position="83"/>
    </location>
</feature>
<evidence type="ECO:0008006" key="10">
    <source>
        <dbReference type="Google" id="ProtNLM"/>
    </source>
</evidence>
<dbReference type="GO" id="GO:0005886">
    <property type="term" value="C:plasma membrane"/>
    <property type="evidence" value="ECO:0007669"/>
    <property type="project" value="UniProtKB-SubCell"/>
</dbReference>
<comment type="subcellular location">
    <subcellularLocation>
        <location evidence="1">Cell membrane</location>
        <topology evidence="1">Multi-pass membrane protein</topology>
    </subcellularLocation>
</comment>
<organism evidence="8 9">
    <name type="scientific">Candidatus Doudnabacteria bacterium RIFCSPHIGHO2_01_FULL_46_14</name>
    <dbReference type="NCBI Taxonomy" id="1817824"/>
    <lineage>
        <taxon>Bacteria</taxon>
        <taxon>Candidatus Doudnaibacteriota</taxon>
    </lineage>
</organism>
<evidence type="ECO:0000313" key="8">
    <source>
        <dbReference type="EMBL" id="OGE78014.1"/>
    </source>
</evidence>
<evidence type="ECO:0000256" key="2">
    <source>
        <dbReference type="ARBA" id="ARBA00006679"/>
    </source>
</evidence>
<sequence>MLDFFNVYSGWGMWFLQIAVGVVFIYHGWPKLKKMKDFFGVGGGLHGIVEIASAAALIFGMYVREAGLVLAVIMLGAIYMKKFKWNTPFSSTNSTGWEFDLVLLGAALYFLLG</sequence>
<dbReference type="PANTHER" id="PTHR33452">
    <property type="entry name" value="OXIDOREDUCTASE CATD-RELATED"/>
    <property type="match status" value="1"/>
</dbReference>
<comment type="similarity">
    <text evidence="2">Belongs to the DoxX family.</text>
</comment>
<keyword evidence="3" id="KW-1003">Cell membrane</keyword>
<gene>
    <name evidence="8" type="ORF">A2751_06015</name>
</gene>
<dbReference type="InterPro" id="IPR032808">
    <property type="entry name" value="DoxX"/>
</dbReference>
<evidence type="ECO:0000313" key="9">
    <source>
        <dbReference type="Proteomes" id="UP000176864"/>
    </source>
</evidence>
<evidence type="ECO:0000256" key="4">
    <source>
        <dbReference type="ARBA" id="ARBA00022692"/>
    </source>
</evidence>
<proteinExistence type="inferred from homology"/>
<reference evidence="8 9" key="1">
    <citation type="journal article" date="2016" name="Nat. Commun.">
        <title>Thousands of microbial genomes shed light on interconnected biogeochemical processes in an aquifer system.</title>
        <authorList>
            <person name="Anantharaman K."/>
            <person name="Brown C.T."/>
            <person name="Hug L.A."/>
            <person name="Sharon I."/>
            <person name="Castelle C.J."/>
            <person name="Probst A.J."/>
            <person name="Thomas B.C."/>
            <person name="Singh A."/>
            <person name="Wilkins M.J."/>
            <person name="Karaoz U."/>
            <person name="Brodie E.L."/>
            <person name="Williams K.H."/>
            <person name="Hubbard S.S."/>
            <person name="Banfield J.F."/>
        </authorList>
    </citation>
    <scope>NUCLEOTIDE SEQUENCE [LARGE SCALE GENOMIC DNA]</scope>
</reference>
<dbReference type="InterPro" id="IPR051907">
    <property type="entry name" value="DoxX-like_oxidoreductase"/>
</dbReference>
<feature type="transmembrane region" description="Helical" evidence="7">
    <location>
        <begin position="38"/>
        <end position="60"/>
    </location>
</feature>
<accession>A0A1F5NKF6</accession>
<evidence type="ECO:0000256" key="3">
    <source>
        <dbReference type="ARBA" id="ARBA00022475"/>
    </source>
</evidence>
<keyword evidence="5 7" id="KW-1133">Transmembrane helix</keyword>
<dbReference type="AlphaFoldDB" id="A0A1F5NKF6"/>
<evidence type="ECO:0000256" key="5">
    <source>
        <dbReference type="ARBA" id="ARBA00022989"/>
    </source>
</evidence>
<protein>
    <recommendedName>
        <fullName evidence="10">DoxX family protein</fullName>
    </recommendedName>
</protein>
<dbReference type="EMBL" id="MFEK01000015">
    <property type="protein sequence ID" value="OGE78014.1"/>
    <property type="molecule type" value="Genomic_DNA"/>
</dbReference>
<evidence type="ECO:0000256" key="1">
    <source>
        <dbReference type="ARBA" id="ARBA00004651"/>
    </source>
</evidence>
<feature type="transmembrane region" description="Helical" evidence="7">
    <location>
        <begin position="95"/>
        <end position="112"/>
    </location>
</feature>
<evidence type="ECO:0000256" key="7">
    <source>
        <dbReference type="SAM" id="Phobius"/>
    </source>
</evidence>
<keyword evidence="4 7" id="KW-0812">Transmembrane</keyword>
<dbReference type="Pfam" id="PF07681">
    <property type="entry name" value="DoxX"/>
    <property type="match status" value="1"/>
</dbReference>
<dbReference type="Proteomes" id="UP000176864">
    <property type="component" value="Unassembled WGS sequence"/>
</dbReference>
<name>A0A1F5NKF6_9BACT</name>
<evidence type="ECO:0000256" key="6">
    <source>
        <dbReference type="ARBA" id="ARBA00023136"/>
    </source>
</evidence>
<feature type="transmembrane region" description="Helical" evidence="7">
    <location>
        <begin position="6"/>
        <end position="26"/>
    </location>
</feature>
<dbReference type="STRING" id="1817824.A2751_06015"/>
<dbReference type="PANTHER" id="PTHR33452:SF1">
    <property type="entry name" value="INNER MEMBRANE PROTEIN YPHA-RELATED"/>
    <property type="match status" value="1"/>
</dbReference>
<comment type="caution">
    <text evidence="8">The sequence shown here is derived from an EMBL/GenBank/DDBJ whole genome shotgun (WGS) entry which is preliminary data.</text>
</comment>
<keyword evidence="6 7" id="KW-0472">Membrane</keyword>